<dbReference type="Proteomes" id="UP001549691">
    <property type="component" value="Unassembled WGS sequence"/>
</dbReference>
<organism evidence="6 7">
    <name type="scientific">Uliginosibacterium flavum</name>
    <dbReference type="NCBI Taxonomy" id="1396831"/>
    <lineage>
        <taxon>Bacteria</taxon>
        <taxon>Pseudomonadati</taxon>
        <taxon>Pseudomonadota</taxon>
        <taxon>Betaproteobacteria</taxon>
        <taxon>Rhodocyclales</taxon>
        <taxon>Zoogloeaceae</taxon>
        <taxon>Uliginosibacterium</taxon>
    </lineage>
</organism>
<name>A0ABV2TLY1_9RHOO</name>
<dbReference type="InterPro" id="IPR036950">
    <property type="entry name" value="PBP_transglycosylase"/>
</dbReference>
<keyword evidence="4" id="KW-0812">Transmembrane</keyword>
<accession>A0ABV2TLY1</accession>
<evidence type="ECO:0000256" key="4">
    <source>
        <dbReference type="SAM" id="Phobius"/>
    </source>
</evidence>
<dbReference type="SUPFAM" id="SSF53955">
    <property type="entry name" value="Lysozyme-like"/>
    <property type="match status" value="1"/>
</dbReference>
<dbReference type="Gene3D" id="1.10.3810.10">
    <property type="entry name" value="Biosynthetic peptidoglycan transglycosylase-like"/>
    <property type="match status" value="1"/>
</dbReference>
<dbReference type="Pfam" id="PF00912">
    <property type="entry name" value="Transgly"/>
    <property type="match status" value="1"/>
</dbReference>
<proteinExistence type="predicted"/>
<comment type="caution">
    <text evidence="6">The sequence shown here is derived from an EMBL/GenBank/DDBJ whole genome shotgun (WGS) entry which is preliminary data.</text>
</comment>
<evidence type="ECO:0000256" key="1">
    <source>
        <dbReference type="ARBA" id="ARBA00004752"/>
    </source>
</evidence>
<evidence type="ECO:0000259" key="5">
    <source>
        <dbReference type="Pfam" id="PF00912"/>
    </source>
</evidence>
<evidence type="ECO:0000256" key="2">
    <source>
        <dbReference type="ARBA" id="ARBA00022679"/>
    </source>
</evidence>
<evidence type="ECO:0000313" key="6">
    <source>
        <dbReference type="EMBL" id="MET7014927.1"/>
    </source>
</evidence>
<gene>
    <name evidence="6" type="ORF">ABXR19_12060</name>
</gene>
<keyword evidence="4" id="KW-1133">Transmembrane helix</keyword>
<keyword evidence="4" id="KW-0472">Membrane</keyword>
<keyword evidence="7" id="KW-1185">Reference proteome</keyword>
<dbReference type="InterPro" id="IPR001264">
    <property type="entry name" value="Glyco_trans_51"/>
</dbReference>
<dbReference type="PANTHER" id="PTHR32282:SF33">
    <property type="entry name" value="PEPTIDOGLYCAN GLYCOSYLTRANSFERASE"/>
    <property type="match status" value="1"/>
</dbReference>
<keyword evidence="2" id="KW-0808">Transferase</keyword>
<comment type="pathway">
    <text evidence="1">Cell wall biogenesis; peptidoglycan biosynthesis.</text>
</comment>
<protein>
    <submittedName>
        <fullName evidence="6">Biosynthetic peptidoglycan transglycosylase</fullName>
    </submittedName>
</protein>
<feature type="region of interest" description="Disordered" evidence="3">
    <location>
        <begin position="467"/>
        <end position="486"/>
    </location>
</feature>
<dbReference type="InterPro" id="IPR023346">
    <property type="entry name" value="Lysozyme-like_dom_sf"/>
</dbReference>
<sequence length="486" mass="52425">MKTRRVLRALLLGACVCILIGIGLIVWLALRPVPAWSLPVRLAGISFNVPVADLLRAATHPYGMRLLADHSLPTRHGQLAFTEQDGRLQIRCGPCSAGSLSADASAARLSSLQLTIQRDGPAVWGTVTSSDITISWRGLLSDRRLLLTGELPDTPAATLYALFGEAIPELQHAQIEGSIGARFTLSLPDRRWQIQPNIRLSSVSGLGTASLRGVLPQPRCARPAPEGFGRHIAAAVIAAEDQRFWSHPGYDPVELAAALSPNARQQASLRGASTLDEQVARMLYTGAQRSAARKLRELLYAVEMERTLGKAQILQLYLALAPWGEGLCGAEAAAQHYFSKPAQALNAAEAAWLASLLRNPAQVGRDPAELNRHALWVLNGMQGLGRAERRNARLALTTDRMILRKRNSAPGPQLAERLLPLAEDSVIGQTPLAVISRAKRRDSAPAVIATGSHNENPFCCAEHGTRVGAGTGRRADGPLRDHEHSR</sequence>
<reference evidence="6 7" key="1">
    <citation type="submission" date="2024-07" db="EMBL/GenBank/DDBJ databases">
        <title>Uliginosibacterium flavum JJ3220;KACC:17644.</title>
        <authorList>
            <person name="Kim M.K."/>
        </authorList>
    </citation>
    <scope>NUCLEOTIDE SEQUENCE [LARGE SCALE GENOMIC DNA]</scope>
    <source>
        <strain evidence="6 7">KACC:17644</strain>
    </source>
</reference>
<feature type="domain" description="Glycosyl transferase family 51" evidence="5">
    <location>
        <begin position="230"/>
        <end position="382"/>
    </location>
</feature>
<dbReference type="EMBL" id="JBEWZI010000012">
    <property type="protein sequence ID" value="MET7014927.1"/>
    <property type="molecule type" value="Genomic_DNA"/>
</dbReference>
<feature type="transmembrane region" description="Helical" evidence="4">
    <location>
        <begin position="7"/>
        <end position="30"/>
    </location>
</feature>
<evidence type="ECO:0000256" key="3">
    <source>
        <dbReference type="SAM" id="MobiDB-lite"/>
    </source>
</evidence>
<dbReference type="PANTHER" id="PTHR32282">
    <property type="entry name" value="BINDING PROTEIN TRANSPEPTIDASE, PUTATIVE-RELATED"/>
    <property type="match status" value="1"/>
</dbReference>
<feature type="compositionally biased region" description="Basic and acidic residues" evidence="3">
    <location>
        <begin position="473"/>
        <end position="486"/>
    </location>
</feature>
<evidence type="ECO:0000313" key="7">
    <source>
        <dbReference type="Proteomes" id="UP001549691"/>
    </source>
</evidence>
<dbReference type="RefSeq" id="WP_354601390.1">
    <property type="nucleotide sequence ID" value="NZ_JBEWZI010000012.1"/>
</dbReference>
<dbReference type="InterPro" id="IPR050396">
    <property type="entry name" value="Glycosyltr_51/Transpeptidase"/>
</dbReference>